<sequence length="62" mass="7239">MRDRSCFLLYSNDANATTMMSRVVAMLLRNIEMGTVSSKPGYLTDWNFNYLTSFRSGERQYK</sequence>
<evidence type="ECO:0000313" key="2">
    <source>
        <dbReference type="Proteomes" id="UP001163603"/>
    </source>
</evidence>
<dbReference type="EMBL" id="CM047739">
    <property type="protein sequence ID" value="KAJ0042148.1"/>
    <property type="molecule type" value="Genomic_DNA"/>
</dbReference>
<organism evidence="1 2">
    <name type="scientific">Pistacia integerrima</name>
    <dbReference type="NCBI Taxonomy" id="434235"/>
    <lineage>
        <taxon>Eukaryota</taxon>
        <taxon>Viridiplantae</taxon>
        <taxon>Streptophyta</taxon>
        <taxon>Embryophyta</taxon>
        <taxon>Tracheophyta</taxon>
        <taxon>Spermatophyta</taxon>
        <taxon>Magnoliopsida</taxon>
        <taxon>eudicotyledons</taxon>
        <taxon>Gunneridae</taxon>
        <taxon>Pentapetalae</taxon>
        <taxon>rosids</taxon>
        <taxon>malvids</taxon>
        <taxon>Sapindales</taxon>
        <taxon>Anacardiaceae</taxon>
        <taxon>Pistacia</taxon>
    </lineage>
</organism>
<accession>A0ACC0YU46</accession>
<proteinExistence type="predicted"/>
<keyword evidence="2" id="KW-1185">Reference proteome</keyword>
<dbReference type="Proteomes" id="UP001163603">
    <property type="component" value="Chromosome 4"/>
</dbReference>
<name>A0ACC0YU46_9ROSI</name>
<gene>
    <name evidence="1" type="ORF">Pint_18015</name>
</gene>
<reference evidence="2" key="1">
    <citation type="journal article" date="2023" name="G3 (Bethesda)">
        <title>Genome assembly and association tests identify interacting loci associated with vigor, precocity, and sex in interspecific pistachio rootstocks.</title>
        <authorList>
            <person name="Palmer W."/>
            <person name="Jacygrad E."/>
            <person name="Sagayaradj S."/>
            <person name="Cavanaugh K."/>
            <person name="Han R."/>
            <person name="Bertier L."/>
            <person name="Beede B."/>
            <person name="Kafkas S."/>
            <person name="Golino D."/>
            <person name="Preece J."/>
            <person name="Michelmore R."/>
        </authorList>
    </citation>
    <scope>NUCLEOTIDE SEQUENCE [LARGE SCALE GENOMIC DNA]</scope>
</reference>
<protein>
    <submittedName>
        <fullName evidence="1">Uncharacterized protein</fullName>
    </submittedName>
</protein>
<evidence type="ECO:0000313" key="1">
    <source>
        <dbReference type="EMBL" id="KAJ0042148.1"/>
    </source>
</evidence>
<comment type="caution">
    <text evidence="1">The sequence shown here is derived from an EMBL/GenBank/DDBJ whole genome shotgun (WGS) entry which is preliminary data.</text>
</comment>